<evidence type="ECO:0000259" key="1">
    <source>
        <dbReference type="SMART" id="SM00974"/>
    </source>
</evidence>
<feature type="domain" description="Bacteriophage T5 Orf172 DNA-binding" evidence="1">
    <location>
        <begin position="13"/>
        <end position="91"/>
    </location>
</feature>
<sequence length="127" mass="15132">MSNFGVYFITCEFFGRRFVKVGRSTNIQRRRNQLQSGCPFRLHVEHVEAMSDPEATAFEKKLTTTFKDMRKRCEWFNAINDDGITHMMLHWFPYDDEIEAYIEQLKAGDTTSAFEEEEFDHQRLLFC</sequence>
<keyword evidence="3" id="KW-1185">Reference proteome</keyword>
<protein>
    <recommendedName>
        <fullName evidence="1">Bacteriophage T5 Orf172 DNA-binding domain-containing protein</fullName>
    </recommendedName>
</protein>
<name>A0A7W5DWT6_9BACT</name>
<dbReference type="AlphaFoldDB" id="A0A7W5DWT6"/>
<comment type="caution">
    <text evidence="2">The sequence shown here is derived from an EMBL/GenBank/DDBJ whole genome shotgun (WGS) entry which is preliminary data.</text>
</comment>
<dbReference type="EMBL" id="JACHXU010000003">
    <property type="protein sequence ID" value="MBB3205498.1"/>
    <property type="molecule type" value="Genomic_DNA"/>
</dbReference>
<evidence type="ECO:0000313" key="3">
    <source>
        <dbReference type="Proteomes" id="UP000536179"/>
    </source>
</evidence>
<dbReference type="InterPro" id="IPR018306">
    <property type="entry name" value="Phage_T5_Orf172_DNA-bd"/>
</dbReference>
<organism evidence="2 3">
    <name type="scientific">Aporhodopirellula rubra</name>
    <dbReference type="NCBI Taxonomy" id="980271"/>
    <lineage>
        <taxon>Bacteria</taxon>
        <taxon>Pseudomonadati</taxon>
        <taxon>Planctomycetota</taxon>
        <taxon>Planctomycetia</taxon>
        <taxon>Pirellulales</taxon>
        <taxon>Pirellulaceae</taxon>
        <taxon>Aporhodopirellula</taxon>
    </lineage>
</organism>
<gene>
    <name evidence="2" type="ORF">FHS27_001298</name>
</gene>
<dbReference type="Proteomes" id="UP000536179">
    <property type="component" value="Unassembled WGS sequence"/>
</dbReference>
<dbReference type="RefSeq" id="WP_184303119.1">
    <property type="nucleotide sequence ID" value="NZ_JACHXU010000003.1"/>
</dbReference>
<reference evidence="2 3" key="1">
    <citation type="submission" date="2020-08" db="EMBL/GenBank/DDBJ databases">
        <title>Genomic Encyclopedia of Type Strains, Phase III (KMG-III): the genomes of soil and plant-associated and newly described type strains.</title>
        <authorList>
            <person name="Whitman W."/>
        </authorList>
    </citation>
    <scope>NUCLEOTIDE SEQUENCE [LARGE SCALE GENOMIC DNA]</scope>
    <source>
        <strain evidence="2 3">CECT 8075</strain>
    </source>
</reference>
<proteinExistence type="predicted"/>
<dbReference type="Pfam" id="PF13455">
    <property type="entry name" value="MUG113"/>
    <property type="match status" value="1"/>
</dbReference>
<accession>A0A7W5DWT6</accession>
<dbReference type="SMART" id="SM00974">
    <property type="entry name" value="T5orf172"/>
    <property type="match status" value="1"/>
</dbReference>
<evidence type="ECO:0000313" key="2">
    <source>
        <dbReference type="EMBL" id="MBB3205498.1"/>
    </source>
</evidence>